<dbReference type="Proteomes" id="UP001295684">
    <property type="component" value="Unassembled WGS sequence"/>
</dbReference>
<dbReference type="GO" id="GO:0005930">
    <property type="term" value="C:axoneme"/>
    <property type="evidence" value="ECO:0007669"/>
    <property type="project" value="TreeGrafter"/>
</dbReference>
<gene>
    <name evidence="4" type="ORF">ECRASSUSDP1_LOCUS3147</name>
</gene>
<dbReference type="GO" id="GO:0008017">
    <property type="term" value="F:microtubule binding"/>
    <property type="evidence" value="ECO:0007669"/>
    <property type="project" value="TreeGrafter"/>
</dbReference>
<feature type="region of interest" description="Disordered" evidence="2">
    <location>
        <begin position="79"/>
        <end position="103"/>
    </location>
</feature>
<keyword evidence="5" id="KW-1185">Reference proteome</keyword>
<evidence type="ECO:0000313" key="4">
    <source>
        <dbReference type="EMBL" id="CAI2361834.1"/>
    </source>
</evidence>
<dbReference type="GO" id="GO:0048487">
    <property type="term" value="F:beta-tubulin binding"/>
    <property type="evidence" value="ECO:0007669"/>
    <property type="project" value="TreeGrafter"/>
</dbReference>
<feature type="compositionally biased region" description="Basic and acidic residues" evidence="2">
    <location>
        <begin position="7"/>
        <end position="46"/>
    </location>
</feature>
<evidence type="ECO:0000313" key="5">
    <source>
        <dbReference type="Proteomes" id="UP001295684"/>
    </source>
</evidence>
<dbReference type="InterPro" id="IPR031826">
    <property type="entry name" value="IC97/Casc1_N"/>
</dbReference>
<dbReference type="AlphaFoldDB" id="A0AAD1UAD0"/>
<comment type="similarity">
    <text evidence="1">Belongs to the DNAI7 family.</text>
</comment>
<dbReference type="InterPro" id="IPR023247">
    <property type="entry name" value="IC97/Dnai7-like"/>
</dbReference>
<dbReference type="Pfam" id="PF15927">
    <property type="entry name" value="Casc1_N"/>
    <property type="match status" value="1"/>
</dbReference>
<feature type="domain" description="IC97/Casc1 N-terminal" evidence="3">
    <location>
        <begin position="19"/>
        <end position="196"/>
    </location>
</feature>
<dbReference type="EMBL" id="CAMPGE010003014">
    <property type="protein sequence ID" value="CAI2361834.1"/>
    <property type="molecule type" value="Genomic_DNA"/>
</dbReference>
<accession>A0AAD1UAD0</accession>
<evidence type="ECO:0000256" key="2">
    <source>
        <dbReference type="SAM" id="MobiDB-lite"/>
    </source>
</evidence>
<proteinExistence type="inferred from homology"/>
<organism evidence="4 5">
    <name type="scientific">Euplotes crassus</name>
    <dbReference type="NCBI Taxonomy" id="5936"/>
    <lineage>
        <taxon>Eukaryota</taxon>
        <taxon>Sar</taxon>
        <taxon>Alveolata</taxon>
        <taxon>Ciliophora</taxon>
        <taxon>Intramacronucleata</taxon>
        <taxon>Spirotrichea</taxon>
        <taxon>Hypotrichia</taxon>
        <taxon>Euplotida</taxon>
        <taxon>Euplotidae</taxon>
        <taxon>Moneuplotes</taxon>
    </lineage>
</organism>
<name>A0AAD1UAD0_EUPCR</name>
<reference evidence="4" key="1">
    <citation type="submission" date="2023-07" db="EMBL/GenBank/DDBJ databases">
        <authorList>
            <consortium name="AG Swart"/>
            <person name="Singh M."/>
            <person name="Singh A."/>
            <person name="Seah K."/>
            <person name="Emmerich C."/>
        </authorList>
    </citation>
    <scope>NUCLEOTIDE SEQUENCE</scope>
    <source>
        <strain evidence="4">DP1</strain>
    </source>
</reference>
<feature type="compositionally biased region" description="Basic and acidic residues" evidence="2">
    <location>
        <begin position="79"/>
        <end position="96"/>
    </location>
</feature>
<evidence type="ECO:0000256" key="1">
    <source>
        <dbReference type="ARBA" id="ARBA00024332"/>
    </source>
</evidence>
<feature type="region of interest" description="Disordered" evidence="2">
    <location>
        <begin position="1"/>
        <end position="46"/>
    </location>
</feature>
<protein>
    <recommendedName>
        <fullName evidence="3">IC97/Casc1 N-terminal domain-containing protein</fullName>
    </recommendedName>
</protein>
<dbReference type="PANTHER" id="PTHR20929:SF11">
    <property type="entry name" value="DYNEIN AXONEMAL INTERMEDIATE CHAIN 7"/>
    <property type="match status" value="1"/>
</dbReference>
<sequence>MPKKTKKEKEEEKKRAEEERLKLEEEQRIKDEEERKQREEEERIKRELEEKIRQEELARLEEEQTKVIERSNTISRLTVESEERKEEGDEWDKHISCDPLPDPENETDLTSFLTLWEQGKDKDINECIENCRIAEEVVMKLKSLYFDAVSELKTDNIEWCYYYISKLKKTCALKFDQLTKNIMENIESYLLYTEEEKKKMTGKKIENIRDQFELEARNEYFKIGIRGNHSNFSGTEMLKHESLGISNEVPRIFCKQSNLQRSVWISNDITSSEKSPYFAVGGVLRIEIFSLPEMPKKHRNWIIRKVQDEEEALQAKNFSDSGGNIESITVSFTIPEYVWIDEGREDVEVGWWNEEAKEWQLDNLEEVKINKTTREVSFKTLQLAPFAYLQSRCSDFPYVSWKLRCIQPDVAVLDIQTKRIKLVFEIGADYCKLIDIKESELQRLANKEMTPGILLKELISSGILLVPNDDDFELAGISPKDKDAEERAIWDVVTSVNAYAFRSAKWNHNPALKDNIVVKIRENLEYDREFFEDYEPDWRYIMWWNNKCSFVDCIDTDENFDREVNIPEGNETHAILSLTLMNNATDEALERCNDYTHIRFIQTLKKFLRILRIFSFS</sequence>
<comment type="caution">
    <text evidence="4">The sequence shown here is derived from an EMBL/GenBank/DDBJ whole genome shotgun (WGS) entry which is preliminary data.</text>
</comment>
<dbReference type="PANTHER" id="PTHR20929">
    <property type="entry name" value="LUNG ADENOMA SUSCEPTIBILITY 1-RELATED"/>
    <property type="match status" value="1"/>
</dbReference>
<evidence type="ECO:0000259" key="3">
    <source>
        <dbReference type="Pfam" id="PF15927"/>
    </source>
</evidence>